<protein>
    <submittedName>
        <fullName evidence="2">Uncharacterized protein</fullName>
    </submittedName>
</protein>
<proteinExistence type="predicted"/>
<feature type="region of interest" description="Disordered" evidence="1">
    <location>
        <begin position="45"/>
        <end position="70"/>
    </location>
</feature>
<dbReference type="EMBL" id="CADCVR010000048">
    <property type="protein sequence ID" value="CAA9492758.1"/>
    <property type="molecule type" value="Genomic_DNA"/>
</dbReference>
<reference evidence="2" key="1">
    <citation type="submission" date="2020-02" db="EMBL/GenBank/DDBJ databases">
        <authorList>
            <person name="Meier V. D."/>
        </authorList>
    </citation>
    <scope>NUCLEOTIDE SEQUENCE</scope>
    <source>
        <strain evidence="2">AVDCRST_MAG53</strain>
    </source>
</reference>
<evidence type="ECO:0000313" key="2">
    <source>
        <dbReference type="EMBL" id="CAA9492758.1"/>
    </source>
</evidence>
<dbReference type="AlphaFoldDB" id="A0A6J4SG68"/>
<sequence>MLIAFVSASAMTKYAVVSNLLRQVLVVGLEDELVGFAASATRRPARMARATATTRPAARTTSASAMSSSS</sequence>
<gene>
    <name evidence="2" type="ORF">AVDCRST_MAG53-1630</name>
</gene>
<name>A0A6J4SG68_9ACTN</name>
<evidence type="ECO:0000256" key="1">
    <source>
        <dbReference type="SAM" id="MobiDB-lite"/>
    </source>
</evidence>
<accession>A0A6J4SG68</accession>
<organism evidence="2">
    <name type="scientific">uncultured Solirubrobacteraceae bacterium</name>
    <dbReference type="NCBI Taxonomy" id="1162706"/>
    <lineage>
        <taxon>Bacteria</taxon>
        <taxon>Bacillati</taxon>
        <taxon>Actinomycetota</taxon>
        <taxon>Thermoleophilia</taxon>
        <taxon>Solirubrobacterales</taxon>
        <taxon>Solirubrobacteraceae</taxon>
        <taxon>environmental samples</taxon>
    </lineage>
</organism>